<dbReference type="Proteomes" id="UP000245657">
    <property type="component" value="Unassembled WGS sequence"/>
</dbReference>
<organism evidence="3 4">
    <name type="scientific">Methanospirillum lacunae</name>
    <dbReference type="NCBI Taxonomy" id="668570"/>
    <lineage>
        <taxon>Archaea</taxon>
        <taxon>Methanobacteriati</taxon>
        <taxon>Methanobacteriota</taxon>
        <taxon>Stenosarchaea group</taxon>
        <taxon>Methanomicrobia</taxon>
        <taxon>Methanomicrobiales</taxon>
        <taxon>Methanospirillaceae</taxon>
        <taxon>Methanospirillum</taxon>
    </lineage>
</organism>
<sequence length="318" mass="33517">MSFYYGKILIIIIVLISCGICVADTPGAISPQNGVNNQVPPGPIGSGFFEFRSNVEGATVFLDNQTVGTIREGSLKIPVDVYEKPVTRELRIEAGGYSTYHETLVKGPKAGETMVLRGTLQVVPLNLTGSLSLAVSPPGSTVSIDNVSAGVVDQSGIMSIRTINSGSRTIRVTMPGYKDLVQQVYVTPNLENKVRITLDTITTGTLDISSNPAGAAVSINGMSYGITPVTAADLEQGSYLIGFNLPGYQNAQSQVILSAGQRVPVSIYLQPIPTATPTPVLTTPEPTPTPTPTPEAGFTPALVILGLLCAFVIQIKRK</sequence>
<comment type="caution">
    <text evidence="3">The sequence shown here is derived from an EMBL/GenBank/DDBJ whole genome shotgun (WGS) entry which is preliminary data.</text>
</comment>
<dbReference type="EMBL" id="QGMY01000017">
    <property type="protein sequence ID" value="PWR69963.1"/>
    <property type="molecule type" value="Genomic_DNA"/>
</dbReference>
<keyword evidence="1" id="KW-0812">Transmembrane</keyword>
<dbReference type="PROSITE" id="PS51257">
    <property type="entry name" value="PROKAR_LIPOPROTEIN"/>
    <property type="match status" value="1"/>
</dbReference>
<dbReference type="PANTHER" id="PTHR36194">
    <property type="entry name" value="S-LAYER-LIKE PROTEIN"/>
    <property type="match status" value="1"/>
</dbReference>
<accession>A0A2V2N3Y2</accession>
<proteinExistence type="predicted"/>
<dbReference type="Pfam" id="PF08308">
    <property type="entry name" value="PEGA"/>
    <property type="match status" value="3"/>
</dbReference>
<dbReference type="PANTHER" id="PTHR36194:SF1">
    <property type="entry name" value="S-LAYER-LIKE PROTEIN"/>
    <property type="match status" value="1"/>
</dbReference>
<dbReference type="GeneID" id="97547487"/>
<evidence type="ECO:0000259" key="2">
    <source>
        <dbReference type="Pfam" id="PF08308"/>
    </source>
</evidence>
<reference evidence="3 4" key="1">
    <citation type="submission" date="2018-05" db="EMBL/GenBank/DDBJ databases">
        <title>Draft genome of Methanospirillum lacunae Ki8-1.</title>
        <authorList>
            <person name="Dueholm M.S."/>
            <person name="Nielsen P.H."/>
            <person name="Bakmann L.F."/>
            <person name="Otzen D.E."/>
        </authorList>
    </citation>
    <scope>NUCLEOTIDE SEQUENCE [LARGE SCALE GENOMIC DNA]</scope>
    <source>
        <strain evidence="3 4">Ki8-1</strain>
    </source>
</reference>
<evidence type="ECO:0000256" key="1">
    <source>
        <dbReference type="SAM" id="Phobius"/>
    </source>
</evidence>
<dbReference type="InterPro" id="IPR013229">
    <property type="entry name" value="PEGA"/>
</dbReference>
<evidence type="ECO:0000313" key="3">
    <source>
        <dbReference type="EMBL" id="PWR69963.1"/>
    </source>
</evidence>
<dbReference type="RefSeq" id="WP_109970027.1">
    <property type="nucleotide sequence ID" value="NZ_CP176093.1"/>
</dbReference>
<feature type="domain" description="PEGA" evidence="2">
    <location>
        <begin position="129"/>
        <end position="199"/>
    </location>
</feature>
<keyword evidence="1" id="KW-1133">Transmembrane helix</keyword>
<feature type="domain" description="PEGA" evidence="2">
    <location>
        <begin position="52"/>
        <end position="104"/>
    </location>
</feature>
<dbReference type="OrthoDB" id="117659at2157"/>
<keyword evidence="4" id="KW-1185">Reference proteome</keyword>
<feature type="domain" description="PEGA" evidence="2">
    <location>
        <begin position="204"/>
        <end position="271"/>
    </location>
</feature>
<evidence type="ECO:0000313" key="4">
    <source>
        <dbReference type="Proteomes" id="UP000245657"/>
    </source>
</evidence>
<feature type="transmembrane region" description="Helical" evidence="1">
    <location>
        <begin position="296"/>
        <end position="315"/>
    </location>
</feature>
<protein>
    <recommendedName>
        <fullName evidence="2">PEGA domain-containing protein</fullName>
    </recommendedName>
</protein>
<gene>
    <name evidence="3" type="ORF">DK846_16160</name>
</gene>
<dbReference type="AlphaFoldDB" id="A0A2V2N3Y2"/>
<name>A0A2V2N3Y2_9EURY</name>
<keyword evidence="1" id="KW-0472">Membrane</keyword>